<dbReference type="KEGG" id="cef:CE2289"/>
<accession>Q8FN58</accession>
<protein>
    <submittedName>
        <fullName evidence="1">Uncharacterized protein</fullName>
    </submittedName>
</protein>
<proteinExistence type="predicted"/>
<dbReference type="eggNOG" id="ENOG5030S6M">
    <property type="taxonomic scope" value="Bacteria"/>
</dbReference>
<dbReference type="AlphaFoldDB" id="Q8FN58"/>
<dbReference type="Proteomes" id="UP000001409">
    <property type="component" value="Chromosome"/>
</dbReference>
<dbReference type="HOGENOM" id="CLU_1674933_0_0_11"/>
<dbReference type="EMBL" id="BA000035">
    <property type="protein sequence ID" value="BAC19099.1"/>
    <property type="molecule type" value="Genomic_DNA"/>
</dbReference>
<evidence type="ECO:0000313" key="2">
    <source>
        <dbReference type="Proteomes" id="UP000001409"/>
    </source>
</evidence>
<reference evidence="1 2" key="1">
    <citation type="journal article" date="2003" name="Genome Res.">
        <title>Comparative complete genome sequence analysis of the amino acid replacements responsible for the thermostability of Corynebacterium efficiens.</title>
        <authorList>
            <person name="Nishio Y."/>
            <person name="Nakamura Y."/>
            <person name="Kawarabayasi Y."/>
            <person name="Usuda Y."/>
            <person name="Kimura E."/>
            <person name="Sugimoto S."/>
            <person name="Matsui K."/>
            <person name="Yamagishi A."/>
            <person name="Kikuchi H."/>
            <person name="Ikeo K."/>
            <person name="Gojobori T."/>
        </authorList>
    </citation>
    <scope>NUCLEOTIDE SEQUENCE [LARGE SCALE GENOMIC DNA]</scope>
    <source>
        <strain evidence="2">DSM 44549 / YS-314 / AJ 12310 / JCM 11189 / NBRC 100395</strain>
    </source>
</reference>
<keyword evidence="2" id="KW-1185">Reference proteome</keyword>
<name>Q8FN58_COREF</name>
<evidence type="ECO:0000313" key="1">
    <source>
        <dbReference type="EMBL" id="BAC19099.1"/>
    </source>
</evidence>
<sequence length="181" mass="20509">MMRMTDQPEMPRGFGIEDLDLSKIEEALTPRLNGFISSENLYPHEGTRKEPKFTVVAIFRHELAIDTVLAIETDYDPGIAFAGYQVVGARTRFHRDLSTSDLYHAVASMLWVDQLAGDYPVGKVDFDNPRKITWPFHDDHEVHLGTLEELIEYSQALIDSDDLWLNVAFVEGKAALLKGDE</sequence>
<organism evidence="1 2">
    <name type="scientific">Corynebacterium efficiens (strain DSM 44549 / YS-314 / AJ 12310 / JCM 11189 / NBRC 100395)</name>
    <dbReference type="NCBI Taxonomy" id="196164"/>
    <lineage>
        <taxon>Bacteria</taxon>
        <taxon>Bacillati</taxon>
        <taxon>Actinomycetota</taxon>
        <taxon>Actinomycetes</taxon>
        <taxon>Mycobacteriales</taxon>
        <taxon>Corynebacteriaceae</taxon>
        <taxon>Corynebacterium</taxon>
    </lineage>
</organism>